<evidence type="ECO:0000313" key="3">
    <source>
        <dbReference type="EMBL" id="CAB4702110.1"/>
    </source>
</evidence>
<dbReference type="EMBL" id="CAESAD010000002">
    <property type="protein sequence ID" value="CAB4336500.1"/>
    <property type="molecule type" value="Genomic_DNA"/>
</dbReference>
<dbReference type="SUPFAM" id="SSF55298">
    <property type="entry name" value="YjgF-like"/>
    <property type="match status" value="1"/>
</dbReference>
<gene>
    <name evidence="3" type="ORF">UFOPK2648_00371</name>
    <name evidence="4" type="ORF">UFOPK3037_01139</name>
    <name evidence="5" type="ORF">UFOPK3278_00842</name>
    <name evidence="1" type="ORF">UFOPK3406_00284</name>
    <name evidence="2" type="ORF">UFOPK3925_00627</name>
    <name evidence="6" type="ORF">UFOPK4097_00295</name>
</gene>
<dbReference type="PIRSF" id="PIRSF005965">
    <property type="entry name" value="Chor_mut_AroH"/>
    <property type="match status" value="1"/>
</dbReference>
<dbReference type="NCBIfam" id="TIGR01796">
    <property type="entry name" value="CM_mono_aroH"/>
    <property type="match status" value="1"/>
</dbReference>
<dbReference type="CDD" id="cd02185">
    <property type="entry name" value="AroH"/>
    <property type="match status" value="1"/>
</dbReference>
<dbReference type="GO" id="GO:0004106">
    <property type="term" value="F:chorismate mutase activity"/>
    <property type="evidence" value="ECO:0007669"/>
    <property type="project" value="TreeGrafter"/>
</dbReference>
<dbReference type="PANTHER" id="PTHR21164:SF0">
    <property type="entry name" value="CHORISMATE MUTASE AROH"/>
    <property type="match status" value="1"/>
</dbReference>
<dbReference type="EMBL" id="CAESAI010000004">
    <property type="protein sequence ID" value="CAB4332144.1"/>
    <property type="molecule type" value="Genomic_DNA"/>
</dbReference>
<evidence type="ECO:0000313" key="2">
    <source>
        <dbReference type="EMBL" id="CAB4336500.1"/>
    </source>
</evidence>
<evidence type="ECO:0000313" key="6">
    <source>
        <dbReference type="EMBL" id="CAB5010664.1"/>
    </source>
</evidence>
<proteinExistence type="predicted"/>
<dbReference type="EMBL" id="CAFBPK010000003">
    <property type="protein sequence ID" value="CAB5010664.1"/>
    <property type="molecule type" value="Genomic_DNA"/>
</dbReference>
<organism evidence="1">
    <name type="scientific">freshwater metagenome</name>
    <dbReference type="NCBI Taxonomy" id="449393"/>
    <lineage>
        <taxon>unclassified sequences</taxon>
        <taxon>metagenomes</taxon>
        <taxon>ecological metagenomes</taxon>
    </lineage>
</organism>
<evidence type="ECO:0000313" key="5">
    <source>
        <dbReference type="EMBL" id="CAB4848604.1"/>
    </source>
</evidence>
<dbReference type="InterPro" id="IPR008243">
    <property type="entry name" value="Chorismate_mutase_AroH"/>
</dbReference>
<dbReference type="EMBL" id="CAEZYC010000011">
    <property type="protein sequence ID" value="CAB4702110.1"/>
    <property type="molecule type" value="Genomic_DNA"/>
</dbReference>
<dbReference type="GO" id="GO:0046417">
    <property type="term" value="P:chorismate metabolic process"/>
    <property type="evidence" value="ECO:0007669"/>
    <property type="project" value="TreeGrafter"/>
</dbReference>
<name>A0A6J5YPP9_9ZZZZ</name>
<dbReference type="PANTHER" id="PTHR21164">
    <property type="entry name" value="CHORISMATE MUTASE"/>
    <property type="match status" value="1"/>
</dbReference>
<evidence type="ECO:0000313" key="4">
    <source>
        <dbReference type="EMBL" id="CAB4808789.1"/>
    </source>
</evidence>
<evidence type="ECO:0000313" key="1">
    <source>
        <dbReference type="EMBL" id="CAB4332144.1"/>
    </source>
</evidence>
<dbReference type="EMBL" id="CAFBIX010000030">
    <property type="protein sequence ID" value="CAB4848604.1"/>
    <property type="molecule type" value="Genomic_DNA"/>
</dbReference>
<dbReference type="PROSITE" id="PS51167">
    <property type="entry name" value="CHORISMATE_MUT_1"/>
    <property type="match status" value="1"/>
</dbReference>
<sequence>MNIKAIRGATCLQHDDAIEMASAVTELLSEILQRNALTTDDLISVLFTVTPDLHSAFPAAAARGLGLADVPLICAQEIDVTGAMQKVVRVMLHVETPLARNEIKHVYLRGAEALRQDIAQ</sequence>
<dbReference type="EMBL" id="CAFAAO010000015">
    <property type="protein sequence ID" value="CAB4808789.1"/>
    <property type="molecule type" value="Genomic_DNA"/>
</dbReference>
<reference evidence="1" key="1">
    <citation type="submission" date="2020-05" db="EMBL/GenBank/DDBJ databases">
        <authorList>
            <person name="Chiriac C."/>
            <person name="Salcher M."/>
            <person name="Ghai R."/>
            <person name="Kavagutti S V."/>
        </authorList>
    </citation>
    <scope>NUCLEOTIDE SEQUENCE</scope>
</reference>
<dbReference type="AlphaFoldDB" id="A0A6J5YPP9"/>
<accession>A0A6J5YPP9</accession>
<dbReference type="InterPro" id="IPR035959">
    <property type="entry name" value="RutC-like_sf"/>
</dbReference>
<dbReference type="Pfam" id="PF07736">
    <property type="entry name" value="CM_1"/>
    <property type="match status" value="1"/>
</dbReference>
<dbReference type="Gene3D" id="3.30.1330.40">
    <property type="entry name" value="RutC-like"/>
    <property type="match status" value="1"/>
</dbReference>
<protein>
    <submittedName>
        <fullName evidence="1">Unannotated protein</fullName>
    </submittedName>
</protein>